<proteinExistence type="predicted"/>
<keyword evidence="2" id="KW-1185">Reference proteome</keyword>
<evidence type="ECO:0000313" key="2">
    <source>
        <dbReference type="Proteomes" id="UP001281147"/>
    </source>
</evidence>
<comment type="caution">
    <text evidence="1">The sequence shown here is derived from an EMBL/GenBank/DDBJ whole genome shotgun (WGS) entry which is preliminary data.</text>
</comment>
<accession>A0ACC3N7D3</accession>
<reference evidence="1" key="1">
    <citation type="submission" date="2023-07" db="EMBL/GenBank/DDBJ databases">
        <title>Black Yeasts Isolated from many extreme environments.</title>
        <authorList>
            <person name="Coleine C."/>
            <person name="Stajich J.E."/>
            <person name="Selbmann L."/>
        </authorList>
    </citation>
    <scope>NUCLEOTIDE SEQUENCE</scope>
    <source>
        <strain evidence="1">CCFEE 5714</strain>
    </source>
</reference>
<organism evidence="1 2">
    <name type="scientific">Vermiconidia calcicola</name>
    <dbReference type="NCBI Taxonomy" id="1690605"/>
    <lineage>
        <taxon>Eukaryota</taxon>
        <taxon>Fungi</taxon>
        <taxon>Dikarya</taxon>
        <taxon>Ascomycota</taxon>
        <taxon>Pezizomycotina</taxon>
        <taxon>Dothideomycetes</taxon>
        <taxon>Dothideomycetidae</taxon>
        <taxon>Mycosphaerellales</taxon>
        <taxon>Extremaceae</taxon>
        <taxon>Vermiconidia</taxon>
    </lineage>
</organism>
<name>A0ACC3N7D3_9PEZI</name>
<evidence type="ECO:0000313" key="1">
    <source>
        <dbReference type="EMBL" id="KAK3710855.1"/>
    </source>
</evidence>
<gene>
    <name evidence="1" type="ORF">LTR37_010079</name>
</gene>
<dbReference type="Proteomes" id="UP001281147">
    <property type="component" value="Unassembled WGS sequence"/>
</dbReference>
<dbReference type="EMBL" id="JAUTXU010000081">
    <property type="protein sequence ID" value="KAK3710855.1"/>
    <property type="molecule type" value="Genomic_DNA"/>
</dbReference>
<sequence length="198" mass="22232">MDGQAACTATAAALASTGAGRPHTINPGTAPAPARDWTPVYQHHSHEPPTIEDHTSVVDTSSTRGDCSRCRVTSTVRKYPVHFCGWEQWCCYKLSGEGAMLGKSFDHLPVCHSYCWKLERDRVEGEAKKAGNWPKAKFGLPNCHRECYMKALVKVQFPDTKMAERDVVPRNRSLKERLRVPRIQHHFARYGNAEKKAT</sequence>
<protein>
    <submittedName>
        <fullName evidence="1">Uncharacterized protein</fullName>
    </submittedName>
</protein>